<evidence type="ECO:0000313" key="2">
    <source>
        <dbReference type="Proteomes" id="UP000011760"/>
    </source>
</evidence>
<accession>M1TQL6</accession>
<evidence type="ECO:0000313" key="1">
    <source>
        <dbReference type="EMBL" id="AGG66636.1"/>
    </source>
</evidence>
<dbReference type="HOGENOM" id="CLU_127098_1_0_11"/>
<name>M1TQL6_9CORY</name>
<keyword evidence="2" id="KW-1185">Reference proteome</keyword>
<dbReference type="EMBL" id="CP004354">
    <property type="protein sequence ID" value="AGG66636.1"/>
    <property type="molecule type" value="Genomic_DNA"/>
</dbReference>
<organism evidence="1 2">
    <name type="scientific">Corynebacterium callunae DSM 20147</name>
    <dbReference type="NCBI Taxonomy" id="1121353"/>
    <lineage>
        <taxon>Bacteria</taxon>
        <taxon>Bacillati</taxon>
        <taxon>Actinomycetota</taxon>
        <taxon>Actinomycetes</taxon>
        <taxon>Mycobacteriales</taxon>
        <taxon>Corynebacteriaceae</taxon>
        <taxon>Corynebacterium</taxon>
    </lineage>
</organism>
<dbReference type="Proteomes" id="UP000011760">
    <property type="component" value="Chromosome"/>
</dbReference>
<sequence>MNVKASNLISVTATRWSGGWDLLIDDDHATSVAHLKNAESQVRDYLDTAFPGEDHANTSIKIQVDLGGLQDDIAQAKAAGKEAARQQELAAARIRRVVKDLKDRGINSEDTASLLGISRARIYQLLASS</sequence>
<dbReference type="eggNOG" id="ENOG5032CDN">
    <property type="taxonomic scope" value="Bacteria"/>
</dbReference>
<dbReference type="KEGG" id="ccn:H924_05960"/>
<dbReference type="AlphaFoldDB" id="M1TQL6"/>
<reference evidence="1 2" key="1">
    <citation type="submission" date="2013-02" db="EMBL/GenBank/DDBJ databases">
        <title>The complete genome sequence of Corynebacterium callunae DSM 20147.</title>
        <authorList>
            <person name="Ruckert C."/>
            <person name="Albersmeier A."/>
            <person name="Kalinowski J."/>
        </authorList>
    </citation>
    <scope>NUCLEOTIDE SEQUENCE [LARGE SCALE GENOMIC DNA]</scope>
    <source>
        <strain evidence="1 2">DSM 20147</strain>
    </source>
</reference>
<proteinExistence type="predicted"/>
<protein>
    <submittedName>
        <fullName evidence="1">Fe-S-cluster redox enzyme</fullName>
    </submittedName>
</protein>
<dbReference type="RefSeq" id="WP_015651068.1">
    <property type="nucleotide sequence ID" value="NC_020506.1"/>
</dbReference>
<dbReference type="PATRIC" id="fig|1121353.3.peg.1218"/>
<gene>
    <name evidence="1" type="ORF">H924_05960</name>
</gene>